<evidence type="ECO:0000313" key="6">
    <source>
        <dbReference type="Proteomes" id="UP000199118"/>
    </source>
</evidence>
<dbReference type="Gene3D" id="3.30.465.10">
    <property type="match status" value="1"/>
</dbReference>
<keyword evidence="2" id="KW-0274">FAD</keyword>
<feature type="domain" description="FAD-binding PCMH-type" evidence="4">
    <location>
        <begin position="1"/>
        <end position="167"/>
    </location>
</feature>
<proteinExistence type="predicted"/>
<dbReference type="InterPro" id="IPR051312">
    <property type="entry name" value="Diverse_Substr_Oxidored"/>
</dbReference>
<dbReference type="PANTHER" id="PTHR42659:SF2">
    <property type="entry name" value="XANTHINE DEHYDROGENASE SUBUNIT C-RELATED"/>
    <property type="match status" value="1"/>
</dbReference>
<dbReference type="Pfam" id="PF00941">
    <property type="entry name" value="FAD_binding_5"/>
    <property type="match status" value="1"/>
</dbReference>
<reference evidence="5 6" key="1">
    <citation type="submission" date="2016-10" db="EMBL/GenBank/DDBJ databases">
        <authorList>
            <person name="de Groot N.N."/>
        </authorList>
    </citation>
    <scope>NUCLEOTIDE SEQUENCE [LARGE SCALE GENOMIC DNA]</scope>
    <source>
        <strain evidence="5 6">DSM 17890</strain>
    </source>
</reference>
<dbReference type="EMBL" id="FNMZ01000002">
    <property type="protein sequence ID" value="SDW68265.1"/>
    <property type="molecule type" value="Genomic_DNA"/>
</dbReference>
<gene>
    <name evidence="5" type="ORF">SAMN05444336_10285</name>
</gene>
<protein>
    <submittedName>
        <fullName evidence="5">CO or xanthine dehydrogenase, FAD-binding subunit</fullName>
    </submittedName>
</protein>
<dbReference type="GO" id="GO:0016491">
    <property type="term" value="F:oxidoreductase activity"/>
    <property type="evidence" value="ECO:0007669"/>
    <property type="project" value="UniProtKB-KW"/>
</dbReference>
<dbReference type="SUPFAM" id="SSF55447">
    <property type="entry name" value="CO dehydrogenase flavoprotein C-terminal domain-like"/>
    <property type="match status" value="1"/>
</dbReference>
<evidence type="ECO:0000313" key="5">
    <source>
        <dbReference type="EMBL" id="SDW68265.1"/>
    </source>
</evidence>
<dbReference type="AlphaFoldDB" id="A0A1H2VIM6"/>
<dbReference type="Gene3D" id="3.30.390.50">
    <property type="entry name" value="CO dehydrogenase flavoprotein, C-terminal domain"/>
    <property type="match status" value="1"/>
</dbReference>
<dbReference type="InterPro" id="IPR016166">
    <property type="entry name" value="FAD-bd_PCMH"/>
</dbReference>
<keyword evidence="1" id="KW-0285">Flavoprotein</keyword>
<dbReference type="STRING" id="356660.SAMN05444336_10285"/>
<dbReference type="PROSITE" id="PS51387">
    <property type="entry name" value="FAD_PCMH"/>
    <property type="match status" value="1"/>
</dbReference>
<evidence type="ECO:0000259" key="4">
    <source>
        <dbReference type="PROSITE" id="PS51387"/>
    </source>
</evidence>
<keyword evidence="3" id="KW-0560">Oxidoreductase</keyword>
<evidence type="ECO:0000256" key="2">
    <source>
        <dbReference type="ARBA" id="ARBA00022827"/>
    </source>
</evidence>
<name>A0A1H2VIM6_9RHOB</name>
<accession>A0A1H2VIM6</accession>
<dbReference type="InterPro" id="IPR005107">
    <property type="entry name" value="CO_DH_flav_C"/>
</dbReference>
<dbReference type="Proteomes" id="UP000199118">
    <property type="component" value="Unassembled WGS sequence"/>
</dbReference>
<dbReference type="InterPro" id="IPR016169">
    <property type="entry name" value="FAD-bd_PCMH_sub2"/>
</dbReference>
<dbReference type="InterPro" id="IPR036683">
    <property type="entry name" value="CO_DH_flav_C_dom_sf"/>
</dbReference>
<dbReference type="InterPro" id="IPR002346">
    <property type="entry name" value="Mopterin_DH_FAD-bd"/>
</dbReference>
<dbReference type="PANTHER" id="PTHR42659">
    <property type="entry name" value="XANTHINE DEHYDROGENASE SUBUNIT C-RELATED"/>
    <property type="match status" value="1"/>
</dbReference>
<sequence length="287" mass="28975">MSYERPESLERALALRAAPGAVLAGGTDLYALTARRELAGPVLDLTACAALRGIVCGPDGLRIGAATSWTAIAEARLPDACAGLQAAARLVGSRQIQNRGTIGGNLCNASPAADGAPPLLTLDAEVELASVRGARRLALSDFLRGPRETALAADELMTAVILPSAGLAGRGTFVKLGARAHLVISIAMAAVRLEVAGGRVSAAALSLGACGPVATRLPGIEAALAGRDALPEALAAAVTDAAVAEAVSPIDDIRADAAYRRRAAAEILRRALVAALEPSAAFRETAA</sequence>
<dbReference type="GO" id="GO:0071949">
    <property type="term" value="F:FAD binding"/>
    <property type="evidence" value="ECO:0007669"/>
    <property type="project" value="InterPro"/>
</dbReference>
<dbReference type="SUPFAM" id="SSF56176">
    <property type="entry name" value="FAD-binding/transporter-associated domain-like"/>
    <property type="match status" value="1"/>
</dbReference>
<dbReference type="RefSeq" id="WP_092680370.1">
    <property type="nucleotide sequence ID" value="NZ_FNMZ01000002.1"/>
</dbReference>
<dbReference type="SMART" id="SM01092">
    <property type="entry name" value="CO_deh_flav_C"/>
    <property type="match status" value="1"/>
</dbReference>
<keyword evidence="6" id="KW-1185">Reference proteome</keyword>
<evidence type="ECO:0000256" key="3">
    <source>
        <dbReference type="ARBA" id="ARBA00023002"/>
    </source>
</evidence>
<dbReference type="OrthoDB" id="9814706at2"/>
<evidence type="ECO:0000256" key="1">
    <source>
        <dbReference type="ARBA" id="ARBA00022630"/>
    </source>
</evidence>
<dbReference type="InterPro" id="IPR036318">
    <property type="entry name" value="FAD-bd_PCMH-like_sf"/>
</dbReference>
<organism evidence="5 6">
    <name type="scientific">Albimonas donghaensis</name>
    <dbReference type="NCBI Taxonomy" id="356660"/>
    <lineage>
        <taxon>Bacteria</taxon>
        <taxon>Pseudomonadati</taxon>
        <taxon>Pseudomonadota</taxon>
        <taxon>Alphaproteobacteria</taxon>
        <taxon>Rhodobacterales</taxon>
        <taxon>Paracoccaceae</taxon>
        <taxon>Albimonas</taxon>
    </lineage>
</organism>
<dbReference type="Pfam" id="PF03450">
    <property type="entry name" value="CO_deh_flav_C"/>
    <property type="match status" value="1"/>
</dbReference>